<dbReference type="GO" id="GO:0003735">
    <property type="term" value="F:structural constituent of ribosome"/>
    <property type="evidence" value="ECO:0007669"/>
    <property type="project" value="InterPro"/>
</dbReference>
<evidence type="ECO:0000256" key="1">
    <source>
        <dbReference type="ARBA" id="ARBA00008777"/>
    </source>
</evidence>
<evidence type="ECO:0000256" key="3">
    <source>
        <dbReference type="ARBA" id="ARBA00023274"/>
    </source>
</evidence>
<evidence type="ECO:0000256" key="5">
    <source>
        <dbReference type="RuleBase" id="RU000660"/>
    </source>
</evidence>
<dbReference type="NCBIfam" id="TIGR00059">
    <property type="entry name" value="L17"/>
    <property type="match status" value="1"/>
</dbReference>
<proteinExistence type="inferred from homology"/>
<comment type="subunit">
    <text evidence="4">Part of the 50S ribosomal subunit. Contacts protein L32.</text>
</comment>
<dbReference type="RefSeq" id="WP_027289377.1">
    <property type="nucleotide sequence ID" value="NZ_NRRE01000017.1"/>
</dbReference>
<dbReference type="Gene3D" id="3.90.1030.10">
    <property type="entry name" value="Ribosomal protein L17"/>
    <property type="match status" value="1"/>
</dbReference>
<gene>
    <name evidence="4" type="primary">rplQ</name>
    <name evidence="7" type="ORF">CKO21_04585</name>
</gene>
<evidence type="ECO:0000256" key="4">
    <source>
        <dbReference type="HAMAP-Rule" id="MF_01368"/>
    </source>
</evidence>
<evidence type="ECO:0000256" key="6">
    <source>
        <dbReference type="SAM" id="MobiDB-lite"/>
    </source>
</evidence>
<dbReference type="Proteomes" id="UP000778970">
    <property type="component" value="Unassembled WGS sequence"/>
</dbReference>
<comment type="similarity">
    <text evidence="1 4 5">Belongs to the bacterial ribosomal protein bL17 family.</text>
</comment>
<dbReference type="Pfam" id="PF01196">
    <property type="entry name" value="Ribosomal_L17"/>
    <property type="match status" value="1"/>
</dbReference>
<protein>
    <recommendedName>
        <fullName evidence="4">Large ribosomal subunit protein bL17</fullName>
    </recommendedName>
</protein>
<reference evidence="7" key="2">
    <citation type="journal article" date="2020" name="Microorganisms">
        <title>Osmotic Adaptation and Compatible Solute Biosynthesis of Phototrophic Bacteria as Revealed from Genome Analyses.</title>
        <authorList>
            <person name="Imhoff J.F."/>
            <person name="Rahn T."/>
            <person name="Kunzel S."/>
            <person name="Keller A."/>
            <person name="Neulinger S.C."/>
        </authorList>
    </citation>
    <scope>NUCLEOTIDE SEQUENCE</scope>
    <source>
        <strain evidence="7">DSM 9154</strain>
    </source>
</reference>
<dbReference type="AlphaFoldDB" id="A0A934QGT6"/>
<dbReference type="FunFam" id="3.90.1030.10:FF:000001">
    <property type="entry name" value="50S ribosomal protein L17"/>
    <property type="match status" value="1"/>
</dbReference>
<dbReference type="SUPFAM" id="SSF64263">
    <property type="entry name" value="Prokaryotic ribosomal protein L17"/>
    <property type="match status" value="1"/>
</dbReference>
<dbReference type="InterPro" id="IPR000456">
    <property type="entry name" value="Ribosomal_bL17"/>
</dbReference>
<evidence type="ECO:0000313" key="8">
    <source>
        <dbReference type="Proteomes" id="UP000778970"/>
    </source>
</evidence>
<evidence type="ECO:0000313" key="7">
    <source>
        <dbReference type="EMBL" id="MBK1696519.1"/>
    </source>
</evidence>
<organism evidence="7 8">
    <name type="scientific">Rhodovibrio salinarum</name>
    <dbReference type="NCBI Taxonomy" id="1087"/>
    <lineage>
        <taxon>Bacteria</taxon>
        <taxon>Pseudomonadati</taxon>
        <taxon>Pseudomonadota</taxon>
        <taxon>Alphaproteobacteria</taxon>
        <taxon>Rhodospirillales</taxon>
        <taxon>Rhodovibrionaceae</taxon>
        <taxon>Rhodovibrio</taxon>
    </lineage>
</organism>
<accession>A0A934QGT6</accession>
<dbReference type="PANTHER" id="PTHR14413">
    <property type="entry name" value="RIBOSOMAL PROTEIN L17"/>
    <property type="match status" value="1"/>
</dbReference>
<sequence>MRHMKSGRKLNRTQSHRKALFANMATSLIKHEQIVTTLPKAKELRRVTDKLITMGKKGDLHSRRRAASQLRDERMTKKLFDELGPRYKDRPGGYTRVLKAGFRQGDCAPMAVIELVDRDPNWKGADSGPTAEQEYEMEDEE</sequence>
<dbReference type="PROSITE" id="PS01167">
    <property type="entry name" value="RIBOSOMAL_L17"/>
    <property type="match status" value="1"/>
</dbReference>
<keyword evidence="3 4" id="KW-0687">Ribonucleoprotein</keyword>
<reference evidence="7" key="1">
    <citation type="submission" date="2017-08" db="EMBL/GenBank/DDBJ databases">
        <authorList>
            <person name="Imhoff J.F."/>
            <person name="Rahn T."/>
            <person name="Kuenzel S."/>
            <person name="Neulinger S.C."/>
        </authorList>
    </citation>
    <scope>NUCLEOTIDE SEQUENCE</scope>
    <source>
        <strain evidence="7">DSM 9154</strain>
    </source>
</reference>
<dbReference type="PANTHER" id="PTHR14413:SF16">
    <property type="entry name" value="LARGE RIBOSOMAL SUBUNIT PROTEIN BL17M"/>
    <property type="match status" value="1"/>
</dbReference>
<keyword evidence="8" id="KW-1185">Reference proteome</keyword>
<dbReference type="InterPro" id="IPR036373">
    <property type="entry name" value="Ribosomal_bL17_sf"/>
</dbReference>
<dbReference type="GO" id="GO:0022625">
    <property type="term" value="C:cytosolic large ribosomal subunit"/>
    <property type="evidence" value="ECO:0007669"/>
    <property type="project" value="TreeGrafter"/>
</dbReference>
<dbReference type="GO" id="GO:0006412">
    <property type="term" value="P:translation"/>
    <property type="evidence" value="ECO:0007669"/>
    <property type="project" value="UniProtKB-UniRule"/>
</dbReference>
<keyword evidence="2 4" id="KW-0689">Ribosomal protein</keyword>
<dbReference type="EMBL" id="NRRE01000017">
    <property type="protein sequence ID" value="MBK1696519.1"/>
    <property type="molecule type" value="Genomic_DNA"/>
</dbReference>
<evidence type="ECO:0000256" key="2">
    <source>
        <dbReference type="ARBA" id="ARBA00022980"/>
    </source>
</evidence>
<comment type="caution">
    <text evidence="7">The sequence shown here is derived from an EMBL/GenBank/DDBJ whole genome shotgun (WGS) entry which is preliminary data.</text>
</comment>
<dbReference type="HAMAP" id="MF_01368">
    <property type="entry name" value="Ribosomal_bL17"/>
    <property type="match status" value="1"/>
</dbReference>
<dbReference type="InterPro" id="IPR047859">
    <property type="entry name" value="Ribosomal_bL17_CS"/>
</dbReference>
<name>A0A934QGT6_9PROT</name>
<feature type="region of interest" description="Disordered" evidence="6">
    <location>
        <begin position="118"/>
        <end position="141"/>
    </location>
</feature>